<dbReference type="SUPFAM" id="SSF159888">
    <property type="entry name" value="YdhG-like"/>
    <property type="match status" value="1"/>
</dbReference>
<protein>
    <recommendedName>
        <fullName evidence="1">YdhG-like domain-containing protein</fullName>
    </recommendedName>
</protein>
<dbReference type="EMBL" id="VWSF01000003">
    <property type="protein sequence ID" value="KAA5548252.1"/>
    <property type="molecule type" value="Genomic_DNA"/>
</dbReference>
<dbReference type="Pfam" id="PF08818">
    <property type="entry name" value="DUF1801"/>
    <property type="match status" value="1"/>
</dbReference>
<gene>
    <name evidence="2" type="ORF">F0145_05865</name>
</gene>
<comment type="caution">
    <text evidence="2">The sequence shown here is derived from an EMBL/GenBank/DDBJ whole genome shotgun (WGS) entry which is preliminary data.</text>
</comment>
<organism evidence="2 3">
    <name type="scientific">Adhaeribacter rhizoryzae</name>
    <dbReference type="NCBI Taxonomy" id="2607907"/>
    <lineage>
        <taxon>Bacteria</taxon>
        <taxon>Pseudomonadati</taxon>
        <taxon>Bacteroidota</taxon>
        <taxon>Cytophagia</taxon>
        <taxon>Cytophagales</taxon>
        <taxon>Hymenobacteraceae</taxon>
        <taxon>Adhaeribacter</taxon>
    </lineage>
</organism>
<evidence type="ECO:0000313" key="2">
    <source>
        <dbReference type="EMBL" id="KAA5548252.1"/>
    </source>
</evidence>
<sequence>MNPEVDMFLSKAKKWREEMFLLREIVLDCKLNEQIKWMHPCYTYQNNNIVLIHGFKDYCALLFFKGVLITDKAGLLIQQTENVQDRRQMRFTSLDDIVKLKTLIKDYVKEAIKIEQSGVKVAFKNTAEFNRPEEFEKLLQTDKEIELAFNSLTPGRQRGYLLYFSAAKQPKTRESRIEKYIPKILAGKGLDD</sequence>
<keyword evidence="3" id="KW-1185">Reference proteome</keyword>
<proteinExistence type="predicted"/>
<evidence type="ECO:0000259" key="1">
    <source>
        <dbReference type="Pfam" id="PF08818"/>
    </source>
</evidence>
<reference evidence="2 3" key="1">
    <citation type="submission" date="2019-09" db="EMBL/GenBank/DDBJ databases">
        <title>Genome sequence and assembly of Adhaeribacter sp.</title>
        <authorList>
            <person name="Chhetri G."/>
        </authorList>
    </citation>
    <scope>NUCLEOTIDE SEQUENCE [LARGE SCALE GENOMIC DNA]</scope>
    <source>
        <strain evidence="2 3">DK36</strain>
    </source>
</reference>
<dbReference type="Gene3D" id="3.90.1150.200">
    <property type="match status" value="1"/>
</dbReference>
<dbReference type="AlphaFoldDB" id="A0A5M6DPT5"/>
<dbReference type="InterPro" id="IPR016786">
    <property type="entry name" value="YdeI_bac"/>
</dbReference>
<feature type="domain" description="YdhG-like" evidence="1">
    <location>
        <begin position="15"/>
        <end position="112"/>
    </location>
</feature>
<evidence type="ECO:0000313" key="3">
    <source>
        <dbReference type="Proteomes" id="UP000323426"/>
    </source>
</evidence>
<dbReference type="Pfam" id="PF13376">
    <property type="entry name" value="OmdA"/>
    <property type="match status" value="1"/>
</dbReference>
<dbReference type="Proteomes" id="UP000323426">
    <property type="component" value="Unassembled WGS sequence"/>
</dbReference>
<name>A0A5M6DPT5_9BACT</name>
<dbReference type="RefSeq" id="WP_150087384.1">
    <property type="nucleotide sequence ID" value="NZ_VWSF01000003.1"/>
</dbReference>
<dbReference type="InterPro" id="IPR014922">
    <property type="entry name" value="YdhG-like"/>
</dbReference>
<dbReference type="PIRSF" id="PIRSF021308">
    <property type="entry name" value="UCP021308"/>
    <property type="match status" value="1"/>
</dbReference>
<accession>A0A5M6DPT5</accession>